<dbReference type="PRINTS" id="PR00036">
    <property type="entry name" value="HTHLACI"/>
</dbReference>
<dbReference type="EMBL" id="AZEC01000001">
    <property type="protein sequence ID" value="KRL14670.1"/>
    <property type="molecule type" value="Genomic_DNA"/>
</dbReference>
<dbReference type="Pfam" id="PF13377">
    <property type="entry name" value="Peripla_BP_3"/>
    <property type="match status" value="1"/>
</dbReference>
<dbReference type="RefSeq" id="WP_057817570.1">
    <property type="nucleotide sequence ID" value="NZ_AZEC01000001.1"/>
</dbReference>
<dbReference type="GO" id="GO:0000976">
    <property type="term" value="F:transcription cis-regulatory region binding"/>
    <property type="evidence" value="ECO:0007669"/>
    <property type="project" value="TreeGrafter"/>
</dbReference>
<dbReference type="Gene3D" id="3.40.50.2300">
    <property type="match status" value="2"/>
</dbReference>
<evidence type="ECO:0000313" key="5">
    <source>
        <dbReference type="EMBL" id="KRL14670.1"/>
    </source>
</evidence>
<dbReference type="Pfam" id="PF00356">
    <property type="entry name" value="LacI"/>
    <property type="match status" value="1"/>
</dbReference>
<dbReference type="PANTHER" id="PTHR30146">
    <property type="entry name" value="LACI-RELATED TRANSCRIPTIONAL REPRESSOR"/>
    <property type="match status" value="1"/>
</dbReference>
<dbReference type="Proteomes" id="UP000051330">
    <property type="component" value="Unassembled WGS sequence"/>
</dbReference>
<gene>
    <name evidence="5" type="ORF">FD09_GL000326</name>
</gene>
<dbReference type="STRING" id="1423792.FD09_GL000326"/>
<evidence type="ECO:0000256" key="1">
    <source>
        <dbReference type="ARBA" id="ARBA00023015"/>
    </source>
</evidence>
<dbReference type="InterPro" id="IPR000843">
    <property type="entry name" value="HTH_LacI"/>
</dbReference>
<dbReference type="PANTHER" id="PTHR30146:SF149">
    <property type="entry name" value="HTH-TYPE TRANSCRIPTIONAL REGULATOR EBGR"/>
    <property type="match status" value="1"/>
</dbReference>
<protein>
    <submittedName>
        <fullName evidence="5">Transcription regulator</fullName>
    </submittedName>
</protein>
<dbReference type="PROSITE" id="PS00356">
    <property type="entry name" value="HTH_LACI_1"/>
    <property type="match status" value="1"/>
</dbReference>
<name>A0A0R1N397_9LACO</name>
<dbReference type="InterPro" id="IPR010982">
    <property type="entry name" value="Lambda_DNA-bd_dom_sf"/>
</dbReference>
<dbReference type="GO" id="GO:0003700">
    <property type="term" value="F:DNA-binding transcription factor activity"/>
    <property type="evidence" value="ECO:0007669"/>
    <property type="project" value="TreeGrafter"/>
</dbReference>
<dbReference type="Gene3D" id="1.10.260.40">
    <property type="entry name" value="lambda repressor-like DNA-binding domains"/>
    <property type="match status" value="1"/>
</dbReference>
<keyword evidence="2" id="KW-0238">DNA-binding</keyword>
<reference evidence="5 6" key="1">
    <citation type="journal article" date="2015" name="Genome Announc.">
        <title>Expanding the biotechnology potential of lactobacilli through comparative genomics of 213 strains and associated genera.</title>
        <authorList>
            <person name="Sun Z."/>
            <person name="Harris H.M."/>
            <person name="McCann A."/>
            <person name="Guo C."/>
            <person name="Argimon S."/>
            <person name="Zhang W."/>
            <person name="Yang X."/>
            <person name="Jeffery I.B."/>
            <person name="Cooney J.C."/>
            <person name="Kagawa T.F."/>
            <person name="Liu W."/>
            <person name="Song Y."/>
            <person name="Salvetti E."/>
            <person name="Wrobel A."/>
            <person name="Rasinkangas P."/>
            <person name="Parkhill J."/>
            <person name="Rea M.C."/>
            <person name="O'Sullivan O."/>
            <person name="Ritari J."/>
            <person name="Douillard F.P."/>
            <person name="Paul Ross R."/>
            <person name="Yang R."/>
            <person name="Briner A.E."/>
            <person name="Felis G.E."/>
            <person name="de Vos W.M."/>
            <person name="Barrangou R."/>
            <person name="Klaenhammer T.R."/>
            <person name="Caufield P.W."/>
            <person name="Cui Y."/>
            <person name="Zhang H."/>
            <person name="O'Toole P.W."/>
        </authorList>
    </citation>
    <scope>NUCLEOTIDE SEQUENCE [LARGE SCALE GENOMIC DNA]</scope>
    <source>
        <strain evidence="5 6">DSM 12744</strain>
    </source>
</reference>
<proteinExistence type="predicted"/>
<evidence type="ECO:0000256" key="3">
    <source>
        <dbReference type="ARBA" id="ARBA00023163"/>
    </source>
</evidence>
<organism evidence="5 6">
    <name type="scientific">Schleiferilactobacillus perolens DSM 12744</name>
    <dbReference type="NCBI Taxonomy" id="1423792"/>
    <lineage>
        <taxon>Bacteria</taxon>
        <taxon>Bacillati</taxon>
        <taxon>Bacillota</taxon>
        <taxon>Bacilli</taxon>
        <taxon>Lactobacillales</taxon>
        <taxon>Lactobacillaceae</taxon>
        <taxon>Schleiferilactobacillus</taxon>
    </lineage>
</organism>
<evidence type="ECO:0000256" key="2">
    <source>
        <dbReference type="ARBA" id="ARBA00023125"/>
    </source>
</evidence>
<dbReference type="SMART" id="SM00354">
    <property type="entry name" value="HTH_LACI"/>
    <property type="match status" value="1"/>
</dbReference>
<dbReference type="InterPro" id="IPR028082">
    <property type="entry name" value="Peripla_BP_I"/>
</dbReference>
<accession>A0A0R1N397</accession>
<evidence type="ECO:0000313" key="6">
    <source>
        <dbReference type="Proteomes" id="UP000051330"/>
    </source>
</evidence>
<keyword evidence="1" id="KW-0805">Transcription regulation</keyword>
<dbReference type="PATRIC" id="fig|1423792.3.peg.328"/>
<dbReference type="OrthoDB" id="9784962at2"/>
<dbReference type="PROSITE" id="PS50932">
    <property type="entry name" value="HTH_LACI_2"/>
    <property type="match status" value="1"/>
</dbReference>
<comment type="caution">
    <text evidence="5">The sequence shown here is derived from an EMBL/GenBank/DDBJ whole genome shotgun (WGS) entry which is preliminary data.</text>
</comment>
<dbReference type="SUPFAM" id="SSF53822">
    <property type="entry name" value="Periplasmic binding protein-like I"/>
    <property type="match status" value="1"/>
</dbReference>
<evidence type="ECO:0000259" key="4">
    <source>
        <dbReference type="PROSITE" id="PS50932"/>
    </source>
</evidence>
<dbReference type="InterPro" id="IPR046335">
    <property type="entry name" value="LacI/GalR-like_sensor"/>
</dbReference>
<keyword evidence="3" id="KW-0804">Transcription</keyword>
<dbReference type="AlphaFoldDB" id="A0A0R1N397"/>
<dbReference type="SUPFAM" id="SSF47413">
    <property type="entry name" value="lambda repressor-like DNA-binding domains"/>
    <property type="match status" value="1"/>
</dbReference>
<keyword evidence="6" id="KW-1185">Reference proteome</keyword>
<dbReference type="CDD" id="cd01392">
    <property type="entry name" value="HTH_LacI"/>
    <property type="match status" value="1"/>
</dbReference>
<sequence>MITIKEIAKEARVSIATVSRVLNGTGGYSQETFDRVNKIADAHHYLKNAAAHTLVSASSKIIGILIPSVSTSFSGDIINGIEDAAYAAGYDVILAHTGIGGDERRLLENINMMRNRQVEGLVIVSNQFTETALTLIQRLRLNTTLISTSTRNNSLPAFVIDDVAAMHAVTSYLLSIGHQHIAIIGADPDDHVTGAPRIKGYRDAMMDAGMVPSIAWVQRGDFSYESGYTGFKRLYSGEYDITAVCCVSDEAALGVIAAAHEFGLSVPDDLSVTGFDGTRLSEMVRPRLTTVRQPFYRMGKAGATALLQHITSGESINGETFPFEIEIRESTKPLDTQRRGE</sequence>
<feature type="domain" description="HTH lacI-type" evidence="4">
    <location>
        <begin position="2"/>
        <end position="56"/>
    </location>
</feature>